<protein>
    <recommendedName>
        <fullName evidence="3">beta-N-acetylhexosaminidase</fullName>
        <ecNumber evidence="3">3.2.1.52</ecNumber>
    </recommendedName>
</protein>
<dbReference type="InterPro" id="IPR015883">
    <property type="entry name" value="Glyco_hydro_20_cat"/>
</dbReference>
<dbReference type="SUPFAM" id="SSF51445">
    <property type="entry name" value="(Trans)glycosidases"/>
    <property type="match status" value="1"/>
</dbReference>
<dbReference type="InterPro" id="IPR017853">
    <property type="entry name" value="GH"/>
</dbReference>
<dbReference type="EMBL" id="MVGC01000286">
    <property type="protein sequence ID" value="RJE20671.1"/>
    <property type="molecule type" value="Genomic_DNA"/>
</dbReference>
<reference evidence="10" key="1">
    <citation type="submission" date="2017-02" db="EMBL/GenBank/DDBJ databases">
        <authorList>
            <person name="Tafer H."/>
            <person name="Lopandic K."/>
        </authorList>
    </citation>
    <scope>NUCLEOTIDE SEQUENCE [LARGE SCALE GENOMIC DNA]</scope>
    <source>
        <strain evidence="10">CBS 366.77</strain>
    </source>
</reference>
<comment type="catalytic activity">
    <reaction evidence="1">
        <text>Hydrolysis of terminal non-reducing N-acetyl-D-hexosamine residues in N-acetyl-beta-D-hexosaminides.</text>
        <dbReference type="EC" id="3.2.1.52"/>
    </reaction>
</comment>
<dbReference type="Gene3D" id="3.20.20.80">
    <property type="entry name" value="Glycosidases"/>
    <property type="match status" value="1"/>
</dbReference>
<keyword evidence="5" id="KW-0326">Glycosidase</keyword>
<dbReference type="Proteomes" id="UP000266188">
    <property type="component" value="Unassembled WGS sequence"/>
</dbReference>
<evidence type="ECO:0000256" key="3">
    <source>
        <dbReference type="ARBA" id="ARBA00012663"/>
    </source>
</evidence>
<dbReference type="InterPro" id="IPR052764">
    <property type="entry name" value="GH20_Enzymes"/>
</dbReference>
<dbReference type="Pfam" id="PF02838">
    <property type="entry name" value="Glyco_hydro_20b"/>
    <property type="match status" value="1"/>
</dbReference>
<dbReference type="InterPro" id="IPR025705">
    <property type="entry name" value="Beta_hexosaminidase_sua/sub"/>
</dbReference>
<dbReference type="AlphaFoldDB" id="A0A3A2ZUI4"/>
<dbReference type="GO" id="GO:0004563">
    <property type="term" value="F:beta-N-acetylhexosaminidase activity"/>
    <property type="evidence" value="ECO:0007669"/>
    <property type="project" value="UniProtKB-EC"/>
</dbReference>
<evidence type="ECO:0000313" key="10">
    <source>
        <dbReference type="Proteomes" id="UP000266188"/>
    </source>
</evidence>
<organism evidence="9 10">
    <name type="scientific">Aspergillus sclerotialis</name>
    <dbReference type="NCBI Taxonomy" id="2070753"/>
    <lineage>
        <taxon>Eukaryota</taxon>
        <taxon>Fungi</taxon>
        <taxon>Dikarya</taxon>
        <taxon>Ascomycota</taxon>
        <taxon>Pezizomycotina</taxon>
        <taxon>Eurotiomycetes</taxon>
        <taxon>Eurotiomycetidae</taxon>
        <taxon>Eurotiales</taxon>
        <taxon>Aspergillaceae</taxon>
        <taxon>Aspergillus</taxon>
        <taxon>Aspergillus subgen. Polypaecilum</taxon>
    </lineage>
</organism>
<dbReference type="Pfam" id="PF00728">
    <property type="entry name" value="Glyco_hydro_20"/>
    <property type="match status" value="1"/>
</dbReference>
<dbReference type="CDD" id="cd06564">
    <property type="entry name" value="GH20_DspB_LnbB-like"/>
    <property type="match status" value="1"/>
</dbReference>
<dbReference type="PANTHER" id="PTHR43678:SF1">
    <property type="entry name" value="BETA-N-ACETYLHEXOSAMINIDASE"/>
    <property type="match status" value="1"/>
</dbReference>
<evidence type="ECO:0000256" key="4">
    <source>
        <dbReference type="ARBA" id="ARBA00022801"/>
    </source>
</evidence>
<dbReference type="Gene3D" id="3.30.379.10">
    <property type="entry name" value="Chitobiase/beta-hexosaminidase domain 2-like"/>
    <property type="match status" value="1"/>
</dbReference>
<dbReference type="PRINTS" id="PR00738">
    <property type="entry name" value="GLHYDRLASE20"/>
</dbReference>
<dbReference type="SUPFAM" id="SSF55545">
    <property type="entry name" value="beta-N-acetylhexosaminidase-like domain"/>
    <property type="match status" value="1"/>
</dbReference>
<name>A0A3A2ZUI4_9EURO</name>
<evidence type="ECO:0000256" key="2">
    <source>
        <dbReference type="ARBA" id="ARBA00006285"/>
    </source>
</evidence>
<evidence type="ECO:0000256" key="1">
    <source>
        <dbReference type="ARBA" id="ARBA00001231"/>
    </source>
</evidence>
<evidence type="ECO:0000259" key="8">
    <source>
        <dbReference type="Pfam" id="PF02838"/>
    </source>
</evidence>
<dbReference type="InterPro" id="IPR015882">
    <property type="entry name" value="HEX_bac_N"/>
</dbReference>
<evidence type="ECO:0000259" key="7">
    <source>
        <dbReference type="Pfam" id="PF00728"/>
    </source>
</evidence>
<comment type="caution">
    <text evidence="9">The sequence shown here is derived from an EMBL/GenBank/DDBJ whole genome shotgun (WGS) entry which is preliminary data.</text>
</comment>
<dbReference type="STRING" id="2070753.A0A3A2ZUI4"/>
<dbReference type="InterPro" id="IPR029018">
    <property type="entry name" value="Hex-like_dom2"/>
</dbReference>
<dbReference type="SUPFAM" id="SSF49899">
    <property type="entry name" value="Concanavalin A-like lectins/glucanases"/>
    <property type="match status" value="1"/>
</dbReference>
<keyword evidence="10" id="KW-1185">Reference proteome</keyword>
<dbReference type="EC" id="3.2.1.52" evidence="3"/>
<dbReference type="InterPro" id="IPR013320">
    <property type="entry name" value="ConA-like_dom_sf"/>
</dbReference>
<feature type="domain" description="Beta-hexosaminidase bacterial type N-terminal" evidence="8">
    <location>
        <begin position="66"/>
        <end position="162"/>
    </location>
</feature>
<accession>A0A3A2ZUI4</accession>
<proteinExistence type="inferred from homology"/>
<keyword evidence="4" id="KW-0378">Hydrolase</keyword>
<feature type="active site" description="Proton donor" evidence="6">
    <location>
        <position position="331"/>
    </location>
</feature>
<dbReference type="PANTHER" id="PTHR43678">
    <property type="entry name" value="PUTATIVE (AFU_ORTHOLOGUE AFUA_2G00640)-RELATED"/>
    <property type="match status" value="1"/>
</dbReference>
<evidence type="ECO:0000256" key="6">
    <source>
        <dbReference type="PIRSR" id="PIRSR625705-1"/>
    </source>
</evidence>
<sequence>MKLEHLFQLGLAFSGLAVSYARLLTIPTTPFNQLSGDYSLNEVKQIIVDSRFANSVDKEGQTLIPPTLKQFAETFQTDLKTSVGLDISLSEAKQPTPDSIFITIQKSTDFKDVAGRPTSEGYKLDISNQGVVISGASPLGAWWGTRSLIQTAVVGGLKLPQGSGTDAPGWGSRGAFLDAGRNYFPPEFLIEMCSYLSFFKQNVFHVHLSDNLYVNTEIYTQERMKEIYAAFRLWSDDPELAGLNKRANESYTRSQFDNAQRQCARRGVTVIPEIEAPGHALVIGQWKPELTLQDMSMLNISHLDTIPTMKKIWKSFLPWFHSKTVHIGADEYEKGYVQDYTRFVNTMDEFIRKESSHSMRIWGTFTPSQGANVNKDISYQHWEFSQDNAYWDYIKNGYNVLNTDSTFYMVGKWSDSFPQTLNKSIIFNGNPAGGAFAPNVFDAKNATNNPPRSNPKVQGHLAALWNDYGPNSTTVTEAYYSFRNGLPALGDKQWGGDLKEHEYDYIFERLHSAIPGQNLDRAIRSNSKTILSYKFDSTSKVKDHSGNGYDGTIRGCKINRSAIEFSNNCYLKTPLTSKGRNYTLSFSVNPSESTGTLFEGPDSALLNGYGSSSNVTFMSGGNPYSLNYTLPLNTWTDVSLSGKGDHTYMKVSSSGKSETMEFLTKMGINGERFVWERMGIEAPLETVGKGFKGMMRDIVLKDE</sequence>
<feature type="domain" description="Glycoside hydrolase family 20 catalytic" evidence="7">
    <location>
        <begin position="173"/>
        <end position="336"/>
    </location>
</feature>
<dbReference type="OrthoDB" id="428480at2759"/>
<gene>
    <name evidence="9" type="ORF">PHISCL_06992</name>
</gene>
<dbReference type="GO" id="GO:0005975">
    <property type="term" value="P:carbohydrate metabolic process"/>
    <property type="evidence" value="ECO:0007669"/>
    <property type="project" value="InterPro"/>
</dbReference>
<evidence type="ECO:0000313" key="9">
    <source>
        <dbReference type="EMBL" id="RJE20671.1"/>
    </source>
</evidence>
<comment type="similarity">
    <text evidence="2">Belongs to the glycosyl hydrolase 20 family.</text>
</comment>
<evidence type="ECO:0000256" key="5">
    <source>
        <dbReference type="ARBA" id="ARBA00023295"/>
    </source>
</evidence>